<dbReference type="EMBL" id="JAZDRO010000001">
    <property type="protein sequence ID" value="MEE2565124.1"/>
    <property type="molecule type" value="Genomic_DNA"/>
</dbReference>
<dbReference type="InterPro" id="IPR019251">
    <property type="entry name" value="DUF2231_TM"/>
</dbReference>
<keyword evidence="3" id="KW-0732">Signal</keyword>
<evidence type="ECO:0000256" key="2">
    <source>
        <dbReference type="SAM" id="Phobius"/>
    </source>
</evidence>
<keyword evidence="2" id="KW-0472">Membrane</keyword>
<name>A0ABU7LUB0_9PROT</name>
<feature type="compositionally biased region" description="Polar residues" evidence="1">
    <location>
        <begin position="37"/>
        <end position="49"/>
    </location>
</feature>
<feature type="domain" description="DUF2231" evidence="4">
    <location>
        <begin position="143"/>
        <end position="269"/>
    </location>
</feature>
<keyword evidence="6" id="KW-1185">Reference proteome</keyword>
<evidence type="ECO:0000259" key="4">
    <source>
        <dbReference type="Pfam" id="PF09990"/>
    </source>
</evidence>
<dbReference type="Proteomes" id="UP001310692">
    <property type="component" value="Unassembled WGS sequence"/>
</dbReference>
<feature type="transmembrane region" description="Helical" evidence="2">
    <location>
        <begin position="180"/>
        <end position="201"/>
    </location>
</feature>
<evidence type="ECO:0000256" key="1">
    <source>
        <dbReference type="SAM" id="MobiDB-lite"/>
    </source>
</evidence>
<dbReference type="RefSeq" id="WP_330194664.1">
    <property type="nucleotide sequence ID" value="NZ_JAZDRO010000001.1"/>
</dbReference>
<keyword evidence="2" id="KW-1133">Transmembrane helix</keyword>
<feature type="compositionally biased region" description="Basic and acidic residues" evidence="1">
    <location>
        <begin position="50"/>
        <end position="115"/>
    </location>
</feature>
<feature type="chain" id="PRO_5045097939" evidence="3">
    <location>
        <begin position="26"/>
        <end position="279"/>
    </location>
</feature>
<comment type="caution">
    <text evidence="5">The sequence shown here is derived from an EMBL/GenBank/DDBJ whole genome shotgun (WGS) entry which is preliminary data.</text>
</comment>
<proteinExistence type="predicted"/>
<protein>
    <submittedName>
        <fullName evidence="5">DUF2231 domain-containing protein</fullName>
    </submittedName>
</protein>
<feature type="transmembrane region" description="Helical" evidence="2">
    <location>
        <begin position="147"/>
        <end position="168"/>
    </location>
</feature>
<evidence type="ECO:0000313" key="5">
    <source>
        <dbReference type="EMBL" id="MEE2565124.1"/>
    </source>
</evidence>
<gene>
    <name evidence="5" type="ORF">V0U35_00390</name>
</gene>
<organism evidence="5 6">
    <name type="scientific">Hyphobacterium marinum</name>
    <dbReference type="NCBI Taxonomy" id="3116574"/>
    <lineage>
        <taxon>Bacteria</taxon>
        <taxon>Pseudomonadati</taxon>
        <taxon>Pseudomonadota</taxon>
        <taxon>Alphaproteobacteria</taxon>
        <taxon>Maricaulales</taxon>
        <taxon>Maricaulaceae</taxon>
        <taxon>Hyphobacterium</taxon>
    </lineage>
</organism>
<feature type="region of interest" description="Disordered" evidence="1">
    <location>
        <begin position="24"/>
        <end position="132"/>
    </location>
</feature>
<accession>A0ABU7LUB0</accession>
<sequence length="279" mass="28217">MTIRRFLGALALTLAIGLMSPNAMAHPPAEHDEAEQTSEAASDTPSNAVESHDDAGSPPHEHGDAAPHDNSDSTPHGHDASATAMDHHGSNPEARATDDHHAVEDAGPAADHHGPGAETGGHAHWGNNGPQTDLERAIAKTGALHSVAVHFPIALILAAALAQAMGLITGRAGYADIVRFLAWTAAFGGLAAGLLGWAHAGPIASNEDGIMSVHRWLGTSMALGLFIVAGAAEWKHRSGQPVAALALTALLFGAAIGVAVNGFLGGSLAHGGLAHLMGG</sequence>
<feature type="signal peptide" evidence="3">
    <location>
        <begin position="1"/>
        <end position="25"/>
    </location>
</feature>
<feature type="transmembrane region" description="Helical" evidence="2">
    <location>
        <begin position="244"/>
        <end position="264"/>
    </location>
</feature>
<evidence type="ECO:0000256" key="3">
    <source>
        <dbReference type="SAM" id="SignalP"/>
    </source>
</evidence>
<reference evidence="5 6" key="1">
    <citation type="submission" date="2024-01" db="EMBL/GenBank/DDBJ databases">
        <title>Hyphobacterium bacterium isolated from marine sediment.</title>
        <authorList>
            <person name="Zhao S."/>
        </authorList>
    </citation>
    <scope>NUCLEOTIDE SEQUENCE [LARGE SCALE GENOMIC DNA]</scope>
    <source>
        <strain evidence="5 6">Y60-23</strain>
    </source>
</reference>
<dbReference type="Pfam" id="PF09990">
    <property type="entry name" value="DUF2231"/>
    <property type="match status" value="1"/>
</dbReference>
<keyword evidence="2" id="KW-0812">Transmembrane</keyword>
<feature type="transmembrane region" description="Helical" evidence="2">
    <location>
        <begin position="213"/>
        <end position="232"/>
    </location>
</feature>
<evidence type="ECO:0000313" key="6">
    <source>
        <dbReference type="Proteomes" id="UP001310692"/>
    </source>
</evidence>